<organism evidence="3">
    <name type="scientific">Arion vulgaris</name>
    <dbReference type="NCBI Taxonomy" id="1028688"/>
    <lineage>
        <taxon>Eukaryota</taxon>
        <taxon>Metazoa</taxon>
        <taxon>Spiralia</taxon>
        <taxon>Lophotrochozoa</taxon>
        <taxon>Mollusca</taxon>
        <taxon>Gastropoda</taxon>
        <taxon>Heterobranchia</taxon>
        <taxon>Euthyneura</taxon>
        <taxon>Panpulmonata</taxon>
        <taxon>Eupulmonata</taxon>
        <taxon>Stylommatophora</taxon>
        <taxon>Helicina</taxon>
        <taxon>Arionoidea</taxon>
        <taxon>Arionidae</taxon>
        <taxon>Arion</taxon>
    </lineage>
</organism>
<dbReference type="EMBL" id="HACG01045411">
    <property type="protein sequence ID" value="CEK92276.1"/>
    <property type="molecule type" value="Transcribed_RNA"/>
</dbReference>
<feature type="non-terminal residue" evidence="3">
    <location>
        <position position="223"/>
    </location>
</feature>
<name>A0A0B7BIY7_9EUPU</name>
<dbReference type="SMART" id="SM00666">
    <property type="entry name" value="PB1"/>
    <property type="match status" value="1"/>
</dbReference>
<dbReference type="Gene3D" id="3.10.20.90">
    <property type="entry name" value="Phosphatidylinositol 3-kinase Catalytic Subunit, Chain A, domain 1"/>
    <property type="match status" value="1"/>
</dbReference>
<reference evidence="3" key="1">
    <citation type="submission" date="2014-12" db="EMBL/GenBank/DDBJ databases">
        <title>Insight into the proteome of Arion vulgaris.</title>
        <authorList>
            <person name="Aradska J."/>
            <person name="Bulat T."/>
            <person name="Smidak R."/>
            <person name="Sarate P."/>
            <person name="Gangsoo J."/>
            <person name="Sialana F."/>
            <person name="Bilban M."/>
            <person name="Lubec G."/>
        </authorList>
    </citation>
    <scope>NUCLEOTIDE SEQUENCE</scope>
    <source>
        <tissue evidence="3">Skin</tissue>
    </source>
</reference>
<dbReference type="SUPFAM" id="SSF54277">
    <property type="entry name" value="CAD &amp; PB1 domains"/>
    <property type="match status" value="1"/>
</dbReference>
<accession>A0A0B7BIY7</accession>
<sequence length="223" mass="24197">MEVVVKAYLQDTDANVEVRRIPVSTIGQDNNKGIFKETFAKVGNAFPGLVEKIFSLKWKDSDGDLVMMTSDEEMLEAIAHSPNAPLKVFISVEGVKEAGFEILDDVPADACQEPNVGGDKASDNQKKDAYPPFHNSAEFDFGDPMSFFGMGGMRKRGHPDSHNPRGSFGNLNPRGGPLGPHGGHFDPRSGNIDPRGGHINPRGGHFDPRGGHMNPRGGHFDPH</sequence>
<feature type="domain" description="PB1" evidence="2">
    <location>
        <begin position="2"/>
        <end position="93"/>
    </location>
</feature>
<evidence type="ECO:0000256" key="1">
    <source>
        <dbReference type="SAM" id="MobiDB-lite"/>
    </source>
</evidence>
<gene>
    <name evidence="3" type="primary">ORF187451</name>
</gene>
<feature type="region of interest" description="Disordered" evidence="1">
    <location>
        <begin position="154"/>
        <end position="223"/>
    </location>
</feature>
<evidence type="ECO:0000259" key="2">
    <source>
        <dbReference type="PROSITE" id="PS51745"/>
    </source>
</evidence>
<dbReference type="InterPro" id="IPR000270">
    <property type="entry name" value="PB1_dom"/>
</dbReference>
<proteinExistence type="predicted"/>
<dbReference type="Pfam" id="PF00564">
    <property type="entry name" value="PB1"/>
    <property type="match status" value="1"/>
</dbReference>
<dbReference type="InterPro" id="IPR053793">
    <property type="entry name" value="PB1-like"/>
</dbReference>
<protein>
    <recommendedName>
        <fullName evidence="2">PB1 domain-containing protein</fullName>
    </recommendedName>
</protein>
<evidence type="ECO:0000313" key="3">
    <source>
        <dbReference type="EMBL" id="CEK92276.1"/>
    </source>
</evidence>
<dbReference type="AlphaFoldDB" id="A0A0B7BIY7"/>
<dbReference type="PROSITE" id="PS51745">
    <property type="entry name" value="PB1"/>
    <property type="match status" value="1"/>
</dbReference>